<dbReference type="Gene3D" id="3.40.50.300">
    <property type="entry name" value="P-loop containing nucleotide triphosphate hydrolases"/>
    <property type="match status" value="1"/>
</dbReference>
<dbReference type="RefSeq" id="WP_284873994.1">
    <property type="nucleotide sequence ID" value="NZ_CP126970.1"/>
</dbReference>
<sequence>MTRLTVLVDGPSGAGKTTFAEAVSRRTGIPVVHLDDFYPGWSGLAAASRMVVDDVLHPTRPGYRRWDWENSVPADRVFLDPGDSLLIEGVGAITEASVAAAGLLGDVLTVRLSAPVTVRRARALARDADYEPWWDMWAEQEAGHFAEHGDLPVDFELEWTPEGFSGGGGGGPAINIHGQLPDV</sequence>
<name>A0ABY8VKS7_9CORY</name>
<dbReference type="InterPro" id="IPR027417">
    <property type="entry name" value="P-loop_NTPase"/>
</dbReference>
<evidence type="ECO:0008006" key="3">
    <source>
        <dbReference type="Google" id="ProtNLM"/>
    </source>
</evidence>
<evidence type="ECO:0000313" key="1">
    <source>
        <dbReference type="EMBL" id="WIM69400.1"/>
    </source>
</evidence>
<evidence type="ECO:0000313" key="2">
    <source>
        <dbReference type="Proteomes" id="UP001238805"/>
    </source>
</evidence>
<protein>
    <recommendedName>
        <fullName evidence="3">(d)CMP kinase</fullName>
    </recommendedName>
</protein>
<dbReference type="Proteomes" id="UP001238805">
    <property type="component" value="Chromosome"/>
</dbReference>
<keyword evidence="2" id="KW-1185">Reference proteome</keyword>
<accession>A0ABY8VKS7</accession>
<dbReference type="EMBL" id="CP126970">
    <property type="protein sequence ID" value="WIM69400.1"/>
    <property type="molecule type" value="Genomic_DNA"/>
</dbReference>
<reference evidence="1 2" key="1">
    <citation type="submission" date="2023-05" db="EMBL/GenBank/DDBJ databases">
        <title>Corynebacterium suedekumii sp. nov. and Corynebacterium breve sp. nov. isolated from raw cow's milk.</title>
        <authorList>
            <person name="Baer M.K."/>
            <person name="Mehl L."/>
            <person name="Hellmuth R."/>
            <person name="Marke G."/>
            <person name="Lipski A."/>
        </authorList>
    </citation>
    <scope>NUCLEOTIDE SEQUENCE [LARGE SCALE GENOMIC DNA]</scope>
    <source>
        <strain evidence="1 2">LM112</strain>
    </source>
</reference>
<dbReference type="SUPFAM" id="SSF52540">
    <property type="entry name" value="P-loop containing nucleoside triphosphate hydrolases"/>
    <property type="match status" value="1"/>
</dbReference>
<organism evidence="1 2">
    <name type="scientific">Corynebacterium suedekumii</name>
    <dbReference type="NCBI Taxonomy" id="3049801"/>
    <lineage>
        <taxon>Bacteria</taxon>
        <taxon>Bacillati</taxon>
        <taxon>Actinomycetota</taxon>
        <taxon>Actinomycetes</taxon>
        <taxon>Mycobacteriales</taxon>
        <taxon>Corynebacteriaceae</taxon>
        <taxon>Corynebacterium</taxon>
    </lineage>
</organism>
<proteinExistence type="predicted"/>
<dbReference type="NCBIfam" id="NF005115">
    <property type="entry name" value="PRK06547.1"/>
    <property type="match status" value="1"/>
</dbReference>
<gene>
    <name evidence="1" type="ORF">QP029_09045</name>
</gene>